<sequence>MNNDNQLFQKLLKGADLKRTLQEQEDFIHSCGELFNPYYDCNPYSGDKGAPQLRLLTEKGRGFAIAAKNKLEIILKFTRQFDTLCRKDWKQEFSLTNEEYEEITCTFFSSWKRCLDILFANESLLKMKNESDLEKALRMSLEEQQYLLLFNECSLEVIPLLHIIIDIWRDICSMDESNRIITHVANILKALRQEVFLVLQQIFRLYEEENIKSPNPVIESSIELYWQFLECQLSIWENGDNANVKEDKLWSVHWLHLINNIIFNAHKNSSIRELVQQVLRKIKKKTSFRKLHSHCLLNCKLMMDMCRWFPQQDLKRTVKEWLDVSKTLIELFHTFEAFSIFGEIEQKRYSYMLSLQQKDFQKFLSCFENDMTTVENDYWIYDFMLHRWTFSYVSFHFQNAVFLQKVLQSFGNILKRSYYKVTVNEVVKTELYDIFDVIKSTVMICLHEAIPDEAKLYDVLFPALEGIHLFISASSPSSSDLIKNVAKLFHNIAALLVQKRSSLLIASICMRRSIELREMIKGEKENQMSRFGLLCKIMLRLSEPCACASIILEMIYYADPSNSPSKMQIPSDILKALSCFVYWCENNESSLQEYFGISALEQLAIQGGPSAVEFAFLAFRLLQWKVNDHFTQLYHTWSCERNCVIVLQRHCNDPVTQYWLQLEILRFKFYEDLTLIDDPILPSKYDDRDESTSAQVECLQWIHLSWKLLVDLMMNNSNYSFQNSGILELWNNILQYSPQIIRPIILIHLFEILEWFCEIFLVTQNSQLLWTVAQMLCHFITVFRENCPIDTVRIREYLTFVSAVALKNYRLYENAQALLSYSCLDNSVGESVELLLLRFALDICSYEKSNEFKIPNLTIQKDLYPSKSSHALYKFYHSQYLWKKGNLKGSYDKALEAVKLYLALLQQSSLQSPANCTTIEENEELKTLNVAGTHIKMKPSSTDVGFMNDLRQAAECLGWLGEICDKLGCISEAEYYWQCCLDVFQRIQCVPRFFETTYYLMILYRKSLQIDKFKRSIESFQFLIQEIQQNLQDSVLQALSCFYLKRLSLMNEMVHLHLSSSTACCLEQLEECNEIRKDHTFWNLTDSGNNYIASSNSYKLCSIITRRFVDPHDQAICFYKHAKKDIFAISQSNGRVFDWKCTLSSSRQLDHDLMQRISALQIVVYDPMPWLQKRLFLLMANMKHLGTSQYDDCLYFVQKACGLEYWYHYQVYQSNQEAQDYELSELSKAMQLKWQVSVNEANLSLDNIQHLLSSCSSCPLLESFPKEWTIVGLTPDINGNEMYLWLRPGNHQMRETPVLVKYPLKSLEDGKNTLECIKNCLERLIQASHDQASGKISENLTMEEKSLWWKERKELDDKFSEYMQELEDTLFGAWKIFLLSMHNSKEKHTNVAFDQLQEKIGNEWILDRQLFHIIFSRRIFLDRKEDWLYLLKYAIDYRHHSSSQQPKLLKQLEEYVDKWWMAKELGKTRSKSLGTKHYKQLNSDSTILLVLDDTLLPLPIESIPFLKKWKQGVTRISNLELADCLFSQQKKSSQYNQRELCYDVSSRDAFFILNPTGDLNRTQQSFEKLFQQTYKWEGAIGPLQNSSKDQAKELVEKLSRHQLFVYCGHGTGEKFIPAKQIRKLERAPIALLMGCSSGKPSSQGIYSPIVPCFSFLYAHAQAVVVNLWDVTDRDIDRFTHYLLEEWFTTSSNNNSAIDLALAILRARDQCYFTYLTGCAPVVYGLPWIRTTQ</sequence>
<dbReference type="RefSeq" id="XP_005704472.1">
    <property type="nucleotide sequence ID" value="XM_005704415.1"/>
</dbReference>
<organism evidence="6 7">
    <name type="scientific">Galdieria sulphuraria</name>
    <name type="common">Red alga</name>
    <dbReference type="NCBI Taxonomy" id="130081"/>
    <lineage>
        <taxon>Eukaryota</taxon>
        <taxon>Rhodophyta</taxon>
        <taxon>Bangiophyceae</taxon>
        <taxon>Galdieriales</taxon>
        <taxon>Galdieriaceae</taxon>
        <taxon>Galdieria</taxon>
    </lineage>
</organism>
<keyword evidence="7" id="KW-1185">Reference proteome</keyword>
<feature type="domain" description="Peptidase C50" evidence="5">
    <location>
        <begin position="1546"/>
        <end position="1646"/>
    </location>
</feature>
<dbReference type="KEGG" id="gsl:Gasu_44590"/>
<accession>M2XDB7</accession>
<evidence type="ECO:0000256" key="4">
    <source>
        <dbReference type="ARBA" id="ARBA00022829"/>
    </source>
</evidence>
<dbReference type="InterPro" id="IPR030397">
    <property type="entry name" value="SEPARIN_core_dom"/>
</dbReference>
<evidence type="ECO:0000259" key="5">
    <source>
        <dbReference type="PROSITE" id="PS51700"/>
    </source>
</evidence>
<dbReference type="GO" id="GO:0051307">
    <property type="term" value="P:meiotic chromosome separation"/>
    <property type="evidence" value="ECO:0007669"/>
    <property type="project" value="TreeGrafter"/>
</dbReference>
<dbReference type="GO" id="GO:0005737">
    <property type="term" value="C:cytoplasm"/>
    <property type="evidence" value="ECO:0007669"/>
    <property type="project" value="TreeGrafter"/>
</dbReference>
<dbReference type="GO" id="GO:0006508">
    <property type="term" value="P:proteolysis"/>
    <property type="evidence" value="ECO:0007669"/>
    <property type="project" value="InterPro"/>
</dbReference>
<evidence type="ECO:0000256" key="3">
    <source>
        <dbReference type="ARBA" id="ARBA00022801"/>
    </source>
</evidence>
<dbReference type="Proteomes" id="UP000030680">
    <property type="component" value="Unassembled WGS sequence"/>
</dbReference>
<dbReference type="PROSITE" id="PS51700">
    <property type="entry name" value="SEPARIN"/>
    <property type="match status" value="1"/>
</dbReference>
<dbReference type="EMBL" id="KB454525">
    <property type="protein sequence ID" value="EME27952.1"/>
    <property type="molecule type" value="Genomic_DNA"/>
</dbReference>
<gene>
    <name evidence="6" type="ORF">Gasu_44590</name>
</gene>
<dbReference type="STRING" id="130081.M2XDB7"/>
<name>M2XDB7_GALSU</name>
<dbReference type="GeneID" id="17086829"/>
<dbReference type="EC" id="3.4.22.49" evidence="2"/>
<dbReference type="Gramene" id="EME27952">
    <property type="protein sequence ID" value="EME27952"/>
    <property type="gene ID" value="Gasu_44590"/>
</dbReference>
<evidence type="ECO:0000256" key="2">
    <source>
        <dbReference type="ARBA" id="ARBA00012489"/>
    </source>
</evidence>
<dbReference type="OrthoDB" id="10255632at2759"/>
<protein>
    <recommendedName>
        <fullName evidence="2">separase</fullName>
        <ecNumber evidence="2">3.4.22.49</ecNumber>
    </recommendedName>
</protein>
<dbReference type="InterPro" id="IPR005314">
    <property type="entry name" value="Peptidase_C50"/>
</dbReference>
<dbReference type="GO" id="GO:0072686">
    <property type="term" value="C:mitotic spindle"/>
    <property type="evidence" value="ECO:0007669"/>
    <property type="project" value="TreeGrafter"/>
</dbReference>
<dbReference type="GO" id="GO:0005634">
    <property type="term" value="C:nucleus"/>
    <property type="evidence" value="ECO:0007669"/>
    <property type="project" value="InterPro"/>
</dbReference>
<keyword evidence="4" id="KW-0159">Chromosome partition</keyword>
<reference evidence="7" key="1">
    <citation type="journal article" date="2013" name="Science">
        <title>Gene transfer from bacteria and archaea facilitated evolution of an extremophilic eukaryote.</title>
        <authorList>
            <person name="Schonknecht G."/>
            <person name="Chen W.H."/>
            <person name="Ternes C.M."/>
            <person name="Barbier G.G."/>
            <person name="Shrestha R.P."/>
            <person name="Stanke M."/>
            <person name="Brautigam A."/>
            <person name="Baker B.J."/>
            <person name="Banfield J.F."/>
            <person name="Garavito R.M."/>
            <person name="Carr K."/>
            <person name="Wilkerson C."/>
            <person name="Rensing S.A."/>
            <person name="Gagneul D."/>
            <person name="Dickenson N.E."/>
            <person name="Oesterhelt C."/>
            <person name="Lercher M.J."/>
            <person name="Weber A.P."/>
        </authorList>
    </citation>
    <scope>NUCLEOTIDE SEQUENCE [LARGE SCALE GENOMIC DNA]</scope>
    <source>
        <strain evidence="7">074W</strain>
    </source>
</reference>
<evidence type="ECO:0000313" key="7">
    <source>
        <dbReference type="Proteomes" id="UP000030680"/>
    </source>
</evidence>
<keyword evidence="3 6" id="KW-0378">Hydrolase</keyword>
<dbReference type="PANTHER" id="PTHR12792:SF0">
    <property type="entry name" value="SEPARIN"/>
    <property type="match status" value="1"/>
</dbReference>
<comment type="catalytic activity">
    <reaction evidence="1">
        <text>All bonds known to be hydrolyzed by this endopeptidase have arginine in P1 and an acidic residue in P4. P6 is often occupied by an acidic residue or by a hydroxy-amino-acid residue, the phosphorylation of which enhances cleavage.</text>
        <dbReference type="EC" id="3.4.22.49"/>
    </reaction>
</comment>
<evidence type="ECO:0000256" key="1">
    <source>
        <dbReference type="ARBA" id="ARBA00000451"/>
    </source>
</evidence>
<dbReference type="eggNOG" id="KOG1849">
    <property type="taxonomic scope" value="Eukaryota"/>
</dbReference>
<dbReference type="Pfam" id="PF03568">
    <property type="entry name" value="Separin_C"/>
    <property type="match status" value="1"/>
</dbReference>
<evidence type="ECO:0000313" key="6">
    <source>
        <dbReference type="EMBL" id="EME27952.1"/>
    </source>
</evidence>
<proteinExistence type="predicted"/>
<dbReference type="GO" id="GO:0004197">
    <property type="term" value="F:cysteine-type endopeptidase activity"/>
    <property type="evidence" value="ECO:0007669"/>
    <property type="project" value="InterPro"/>
</dbReference>
<dbReference type="PANTHER" id="PTHR12792">
    <property type="entry name" value="EXTRA SPINDLE POLES 1-RELATED"/>
    <property type="match status" value="1"/>
</dbReference>